<dbReference type="GO" id="GO:0003992">
    <property type="term" value="F:N2-acetyl-L-ornithine:2-oxoglutarate 5-aminotransferase activity"/>
    <property type="evidence" value="ECO:0007669"/>
    <property type="project" value="UniProtKB-EC"/>
</dbReference>
<dbReference type="Gene3D" id="3.90.1150.10">
    <property type="entry name" value="Aspartate Aminotransferase, domain 1"/>
    <property type="match status" value="1"/>
</dbReference>
<dbReference type="EC" id="2.6.1.11" evidence="8"/>
<dbReference type="AlphaFoldDB" id="A0A6N7VQ50"/>
<protein>
    <submittedName>
        <fullName evidence="8">Acetylornithine transaminase</fullName>
        <ecNumber evidence="8">2.6.1.11</ecNumber>
    </submittedName>
</protein>
<dbReference type="Pfam" id="PF00202">
    <property type="entry name" value="Aminotran_3"/>
    <property type="match status" value="1"/>
</dbReference>
<evidence type="ECO:0000256" key="6">
    <source>
        <dbReference type="ARBA" id="ARBA00029440"/>
    </source>
</evidence>
<evidence type="ECO:0000256" key="1">
    <source>
        <dbReference type="ARBA" id="ARBA00001933"/>
    </source>
</evidence>
<evidence type="ECO:0000256" key="4">
    <source>
        <dbReference type="ARBA" id="ARBA00022679"/>
    </source>
</evidence>
<dbReference type="InterPro" id="IPR004636">
    <property type="entry name" value="AcOrn/SuccOrn_fam"/>
</dbReference>
<proteinExistence type="inferred from homology"/>
<evidence type="ECO:0000256" key="3">
    <source>
        <dbReference type="ARBA" id="ARBA00022605"/>
    </source>
</evidence>
<comment type="pathway">
    <text evidence="6">Amino-acid biosynthesis.</text>
</comment>
<evidence type="ECO:0000256" key="5">
    <source>
        <dbReference type="ARBA" id="ARBA00022898"/>
    </source>
</evidence>
<dbReference type="NCBIfam" id="TIGR00707">
    <property type="entry name" value="argD"/>
    <property type="match status" value="1"/>
</dbReference>
<dbReference type="InterPro" id="IPR015421">
    <property type="entry name" value="PyrdxlP-dep_Trfase_major"/>
</dbReference>
<dbReference type="FunFam" id="3.40.640.10:FF:000004">
    <property type="entry name" value="Acetylornithine aminotransferase"/>
    <property type="match status" value="1"/>
</dbReference>
<sequence length="396" mass="42171">MMSDENWKQRAQSSMVNAFGDPLACMVRGEGTHLYDSTGKRYLDFLGGIAVNSLGHAHPVFVDAVASQATVLGHISNFFVSPPQVELAERLLRLSGAENGGKVFFTNSGTEAVEAGLKLARLHANKYGKTKIIALEGAFHGRSMGALSLTSKAKYRDPFAPMLPGVIHIPATLDALEDTFDDDVAALFVEPIQGEAGVQQLPEGFLERARQLTDSHSALLIFDEVQTGAGRTGSWFAWQLEGVKPDALTAAKGLAGGFPIGALVVFSSCADLFYPGSHGTTFGGNPLATHTANEVLSYIESEGILANVKAQGEALRNGIMALESSSVKEVRGEGLLLGVELNEPVAPVVAKRAFDKGLIINAPSDRVIRLAPPLIISDDDVQEFLELFTLALEEPS</sequence>
<dbReference type="InterPro" id="IPR050103">
    <property type="entry name" value="Class-III_PLP-dep_AT"/>
</dbReference>
<dbReference type="InterPro" id="IPR005814">
    <property type="entry name" value="Aminotrans_3"/>
</dbReference>
<keyword evidence="5 7" id="KW-0663">Pyridoxal phosphate</keyword>
<dbReference type="InterPro" id="IPR015422">
    <property type="entry name" value="PyrdxlP-dep_Trfase_small"/>
</dbReference>
<evidence type="ECO:0000313" key="8">
    <source>
        <dbReference type="EMBL" id="MSS83879.1"/>
    </source>
</evidence>
<dbReference type="Proteomes" id="UP000470875">
    <property type="component" value="Unassembled WGS sequence"/>
</dbReference>
<dbReference type="SUPFAM" id="SSF53383">
    <property type="entry name" value="PLP-dependent transferases"/>
    <property type="match status" value="1"/>
</dbReference>
<name>A0A6N7VQ50_9ACTO</name>
<gene>
    <name evidence="8" type="ORF">FYJ24_03700</name>
</gene>
<dbReference type="GO" id="GO:0042802">
    <property type="term" value="F:identical protein binding"/>
    <property type="evidence" value="ECO:0007669"/>
    <property type="project" value="TreeGrafter"/>
</dbReference>
<dbReference type="InterPro" id="IPR015424">
    <property type="entry name" value="PyrdxlP-dep_Trfase"/>
</dbReference>
<evidence type="ECO:0000256" key="2">
    <source>
        <dbReference type="ARBA" id="ARBA00022576"/>
    </source>
</evidence>
<organism evidence="8 9">
    <name type="scientific">Scrofimicrobium canadense</name>
    <dbReference type="NCBI Taxonomy" id="2652290"/>
    <lineage>
        <taxon>Bacteria</taxon>
        <taxon>Bacillati</taxon>
        <taxon>Actinomycetota</taxon>
        <taxon>Actinomycetes</taxon>
        <taxon>Actinomycetales</taxon>
        <taxon>Actinomycetaceae</taxon>
        <taxon>Scrofimicrobium</taxon>
    </lineage>
</organism>
<dbReference type="PIRSF" id="PIRSF000521">
    <property type="entry name" value="Transaminase_4ab_Lys_Orn"/>
    <property type="match status" value="1"/>
</dbReference>
<comment type="caution">
    <text evidence="8">The sequence shown here is derived from an EMBL/GenBank/DDBJ whole genome shotgun (WGS) entry which is preliminary data.</text>
</comment>
<dbReference type="NCBIfam" id="NF002325">
    <property type="entry name" value="PRK01278.1"/>
    <property type="match status" value="1"/>
</dbReference>
<dbReference type="GO" id="GO:0030170">
    <property type="term" value="F:pyridoxal phosphate binding"/>
    <property type="evidence" value="ECO:0007669"/>
    <property type="project" value="InterPro"/>
</dbReference>
<accession>A0A6N7VQ50</accession>
<reference evidence="8 9" key="1">
    <citation type="submission" date="2019-08" db="EMBL/GenBank/DDBJ databases">
        <title>In-depth cultivation of the pig gut microbiome towards novel bacterial diversity and tailored functional studies.</title>
        <authorList>
            <person name="Wylensek D."/>
            <person name="Hitch T.C.A."/>
            <person name="Clavel T."/>
        </authorList>
    </citation>
    <scope>NUCLEOTIDE SEQUENCE [LARGE SCALE GENOMIC DNA]</scope>
    <source>
        <strain evidence="8 9">WB03_NA08</strain>
    </source>
</reference>
<dbReference type="Gene3D" id="3.40.640.10">
    <property type="entry name" value="Type I PLP-dependent aspartate aminotransferase-like (Major domain)"/>
    <property type="match status" value="1"/>
</dbReference>
<evidence type="ECO:0000313" key="9">
    <source>
        <dbReference type="Proteomes" id="UP000470875"/>
    </source>
</evidence>
<keyword evidence="3" id="KW-0028">Amino-acid biosynthesis</keyword>
<evidence type="ECO:0000256" key="7">
    <source>
        <dbReference type="RuleBase" id="RU003560"/>
    </source>
</evidence>
<keyword evidence="4 8" id="KW-0808">Transferase</keyword>
<dbReference type="EMBL" id="VULO01000004">
    <property type="protein sequence ID" value="MSS83879.1"/>
    <property type="molecule type" value="Genomic_DNA"/>
</dbReference>
<dbReference type="PROSITE" id="PS00600">
    <property type="entry name" value="AA_TRANSFER_CLASS_3"/>
    <property type="match status" value="1"/>
</dbReference>
<dbReference type="NCBIfam" id="NF002874">
    <property type="entry name" value="PRK03244.1"/>
    <property type="match status" value="1"/>
</dbReference>
<dbReference type="GO" id="GO:0006526">
    <property type="term" value="P:L-arginine biosynthetic process"/>
    <property type="evidence" value="ECO:0007669"/>
    <property type="project" value="UniProtKB-ARBA"/>
</dbReference>
<comment type="similarity">
    <text evidence="7">Belongs to the class-III pyridoxal-phosphate-dependent aminotransferase family.</text>
</comment>
<dbReference type="CDD" id="cd00610">
    <property type="entry name" value="OAT_like"/>
    <property type="match status" value="1"/>
</dbReference>
<keyword evidence="9" id="KW-1185">Reference proteome</keyword>
<dbReference type="InterPro" id="IPR049704">
    <property type="entry name" value="Aminotrans_3_PPA_site"/>
</dbReference>
<dbReference type="PANTHER" id="PTHR11986:SF79">
    <property type="entry name" value="ACETYLORNITHINE AMINOTRANSFERASE, MITOCHONDRIAL"/>
    <property type="match status" value="1"/>
</dbReference>
<keyword evidence="2 8" id="KW-0032">Aminotransferase</keyword>
<comment type="cofactor">
    <cofactor evidence="1">
        <name>pyridoxal 5'-phosphate</name>
        <dbReference type="ChEBI" id="CHEBI:597326"/>
    </cofactor>
</comment>
<dbReference type="PANTHER" id="PTHR11986">
    <property type="entry name" value="AMINOTRANSFERASE CLASS III"/>
    <property type="match status" value="1"/>
</dbReference>